<proteinExistence type="predicted"/>
<dbReference type="OrthoDB" id="7061937at2"/>
<protein>
    <submittedName>
        <fullName evidence="1">Uncharacterized protein</fullName>
    </submittedName>
</protein>
<name>A0A1M4V9H2_9HYPH</name>
<evidence type="ECO:0000313" key="1">
    <source>
        <dbReference type="EMBL" id="SHE65619.1"/>
    </source>
</evidence>
<reference evidence="1 2" key="1">
    <citation type="submission" date="2016-11" db="EMBL/GenBank/DDBJ databases">
        <authorList>
            <person name="Jaros S."/>
            <person name="Januszkiewicz K."/>
            <person name="Wedrychowicz H."/>
        </authorList>
    </citation>
    <scope>NUCLEOTIDE SEQUENCE [LARGE SCALE GENOMIC DNA]</scope>
    <source>
        <strain evidence="1 2">DSM 17137</strain>
    </source>
</reference>
<dbReference type="AlphaFoldDB" id="A0A1M4V9H2"/>
<dbReference type="Proteomes" id="UP000184533">
    <property type="component" value="Unassembled WGS sequence"/>
</dbReference>
<accession>A0A1M4V9H2</accession>
<gene>
    <name evidence="1" type="ORF">SAMN02745223_00808</name>
</gene>
<sequence length="50" mass="5600">MRQTIYTTYGAEHLPGLLADLQAFDPARQIKSVKWLRAIDAPESLSGKIE</sequence>
<evidence type="ECO:0000313" key="2">
    <source>
        <dbReference type="Proteomes" id="UP000184533"/>
    </source>
</evidence>
<dbReference type="RefSeq" id="WP_160300159.1">
    <property type="nucleotide sequence ID" value="NZ_FQVC01000002.1"/>
</dbReference>
<organism evidence="1 2">
    <name type="scientific">Devosia limi DSM 17137</name>
    <dbReference type="NCBI Taxonomy" id="1121477"/>
    <lineage>
        <taxon>Bacteria</taxon>
        <taxon>Pseudomonadati</taxon>
        <taxon>Pseudomonadota</taxon>
        <taxon>Alphaproteobacteria</taxon>
        <taxon>Hyphomicrobiales</taxon>
        <taxon>Devosiaceae</taxon>
        <taxon>Devosia</taxon>
    </lineage>
</organism>
<dbReference type="EMBL" id="FQVC01000002">
    <property type="protein sequence ID" value="SHE65619.1"/>
    <property type="molecule type" value="Genomic_DNA"/>
</dbReference>